<dbReference type="AlphaFoldDB" id="A0A9D4NA57"/>
<proteinExistence type="predicted"/>
<organism evidence="1 2">
    <name type="scientific">Dreissena polymorpha</name>
    <name type="common">Zebra mussel</name>
    <name type="synonym">Mytilus polymorpha</name>
    <dbReference type="NCBI Taxonomy" id="45954"/>
    <lineage>
        <taxon>Eukaryota</taxon>
        <taxon>Metazoa</taxon>
        <taxon>Spiralia</taxon>
        <taxon>Lophotrochozoa</taxon>
        <taxon>Mollusca</taxon>
        <taxon>Bivalvia</taxon>
        <taxon>Autobranchia</taxon>
        <taxon>Heteroconchia</taxon>
        <taxon>Euheterodonta</taxon>
        <taxon>Imparidentia</taxon>
        <taxon>Neoheterodontei</taxon>
        <taxon>Myida</taxon>
        <taxon>Dreissenoidea</taxon>
        <taxon>Dreissenidae</taxon>
        <taxon>Dreissena</taxon>
    </lineage>
</organism>
<name>A0A9D4NA57_DREPO</name>
<protein>
    <submittedName>
        <fullName evidence="1">Uncharacterized protein</fullName>
    </submittedName>
</protein>
<sequence>MSTILHYRSSFSFDGFNVDLPLACPRERSCTVVPGDMSKPIQHSSFEGRK</sequence>
<dbReference type="Proteomes" id="UP000828390">
    <property type="component" value="Unassembled WGS sequence"/>
</dbReference>
<keyword evidence="2" id="KW-1185">Reference proteome</keyword>
<accession>A0A9D4NA57</accession>
<reference evidence="1" key="2">
    <citation type="submission" date="2020-11" db="EMBL/GenBank/DDBJ databases">
        <authorList>
            <person name="McCartney M.A."/>
            <person name="Auch B."/>
            <person name="Kono T."/>
            <person name="Mallez S."/>
            <person name="Becker A."/>
            <person name="Gohl D.M."/>
            <person name="Silverstein K.A.T."/>
            <person name="Koren S."/>
            <person name="Bechman K.B."/>
            <person name="Herman A."/>
            <person name="Abrahante J.E."/>
            <person name="Garbe J."/>
        </authorList>
    </citation>
    <scope>NUCLEOTIDE SEQUENCE</scope>
    <source>
        <strain evidence="1">Duluth1</strain>
        <tissue evidence="1">Whole animal</tissue>
    </source>
</reference>
<evidence type="ECO:0000313" key="1">
    <source>
        <dbReference type="EMBL" id="KAH3890753.1"/>
    </source>
</evidence>
<reference evidence="1" key="1">
    <citation type="journal article" date="2019" name="bioRxiv">
        <title>The Genome of the Zebra Mussel, Dreissena polymorpha: A Resource for Invasive Species Research.</title>
        <authorList>
            <person name="McCartney M.A."/>
            <person name="Auch B."/>
            <person name="Kono T."/>
            <person name="Mallez S."/>
            <person name="Zhang Y."/>
            <person name="Obille A."/>
            <person name="Becker A."/>
            <person name="Abrahante J.E."/>
            <person name="Garbe J."/>
            <person name="Badalamenti J.P."/>
            <person name="Herman A."/>
            <person name="Mangelson H."/>
            <person name="Liachko I."/>
            <person name="Sullivan S."/>
            <person name="Sone E.D."/>
            <person name="Koren S."/>
            <person name="Silverstein K.A.T."/>
            <person name="Beckman K.B."/>
            <person name="Gohl D.M."/>
        </authorList>
    </citation>
    <scope>NUCLEOTIDE SEQUENCE</scope>
    <source>
        <strain evidence="1">Duluth1</strain>
        <tissue evidence="1">Whole animal</tissue>
    </source>
</reference>
<dbReference type="EMBL" id="JAIWYP010000001">
    <property type="protein sequence ID" value="KAH3890753.1"/>
    <property type="molecule type" value="Genomic_DNA"/>
</dbReference>
<comment type="caution">
    <text evidence="1">The sequence shown here is derived from an EMBL/GenBank/DDBJ whole genome shotgun (WGS) entry which is preliminary data.</text>
</comment>
<evidence type="ECO:0000313" key="2">
    <source>
        <dbReference type="Proteomes" id="UP000828390"/>
    </source>
</evidence>
<gene>
    <name evidence="1" type="ORF">DPMN_014841</name>
</gene>